<sequence length="107" mass="12340">MNPENKKITYFYGNGCPFCEAIAPAVEKPASEGVEFEKLEVWEGTKHEKTYNETNQARMDSLKRHYDANCSGYMIVPSFYDAKQDRLICNPGSYENLKEWVFSVLNL</sequence>
<organism evidence="1 2">
    <name type="scientific">Candidatus Niyogibacteria bacterium RIFCSPLOWO2_01_FULL_45_48</name>
    <dbReference type="NCBI Taxonomy" id="1801724"/>
    <lineage>
        <taxon>Bacteria</taxon>
        <taxon>Candidatus Niyogiibacteriota</taxon>
    </lineage>
</organism>
<accession>A0A1G2EVZ4</accession>
<dbReference type="InterPro" id="IPR036249">
    <property type="entry name" value="Thioredoxin-like_sf"/>
</dbReference>
<evidence type="ECO:0008006" key="3">
    <source>
        <dbReference type="Google" id="ProtNLM"/>
    </source>
</evidence>
<name>A0A1G2EVZ4_9BACT</name>
<evidence type="ECO:0000313" key="2">
    <source>
        <dbReference type="Proteomes" id="UP000177486"/>
    </source>
</evidence>
<gene>
    <name evidence="1" type="ORF">A2931_01265</name>
</gene>
<dbReference type="SUPFAM" id="SSF52833">
    <property type="entry name" value="Thioredoxin-like"/>
    <property type="match status" value="1"/>
</dbReference>
<evidence type="ECO:0000313" key="1">
    <source>
        <dbReference type="EMBL" id="OGZ29682.1"/>
    </source>
</evidence>
<dbReference type="Proteomes" id="UP000177486">
    <property type="component" value="Unassembled WGS sequence"/>
</dbReference>
<protein>
    <recommendedName>
        <fullName evidence="3">Thioredoxin-like fold domain-containing protein</fullName>
    </recommendedName>
</protein>
<reference evidence="1 2" key="1">
    <citation type="journal article" date="2016" name="Nat. Commun.">
        <title>Thousands of microbial genomes shed light on interconnected biogeochemical processes in an aquifer system.</title>
        <authorList>
            <person name="Anantharaman K."/>
            <person name="Brown C.T."/>
            <person name="Hug L.A."/>
            <person name="Sharon I."/>
            <person name="Castelle C.J."/>
            <person name="Probst A.J."/>
            <person name="Thomas B.C."/>
            <person name="Singh A."/>
            <person name="Wilkins M.J."/>
            <person name="Karaoz U."/>
            <person name="Brodie E.L."/>
            <person name="Williams K.H."/>
            <person name="Hubbard S.S."/>
            <person name="Banfield J.F."/>
        </authorList>
    </citation>
    <scope>NUCLEOTIDE SEQUENCE [LARGE SCALE GENOMIC DNA]</scope>
</reference>
<dbReference type="EMBL" id="MHMQ01000033">
    <property type="protein sequence ID" value="OGZ29682.1"/>
    <property type="molecule type" value="Genomic_DNA"/>
</dbReference>
<proteinExistence type="predicted"/>
<dbReference type="CDD" id="cd01659">
    <property type="entry name" value="TRX_superfamily"/>
    <property type="match status" value="1"/>
</dbReference>
<comment type="caution">
    <text evidence="1">The sequence shown here is derived from an EMBL/GenBank/DDBJ whole genome shotgun (WGS) entry which is preliminary data.</text>
</comment>
<dbReference type="AlphaFoldDB" id="A0A1G2EVZ4"/>